<organism evidence="1 2">
    <name type="scientific">candidate division MSBL1 archaeon SCGC-AAA259J03</name>
    <dbReference type="NCBI Taxonomy" id="1698269"/>
    <lineage>
        <taxon>Archaea</taxon>
        <taxon>Methanobacteriati</taxon>
        <taxon>Methanobacteriota</taxon>
        <taxon>candidate division MSBL1</taxon>
    </lineage>
</organism>
<accession>A0A656YXL9</accession>
<dbReference type="EMBL" id="LHXT01000003">
    <property type="protein sequence ID" value="KXA98874.1"/>
    <property type="molecule type" value="Genomic_DNA"/>
</dbReference>
<protein>
    <submittedName>
        <fullName evidence="1">Uncharacterized protein</fullName>
    </submittedName>
</protein>
<gene>
    <name evidence="1" type="ORF">AKJ39_00505</name>
</gene>
<comment type="caution">
    <text evidence="1">The sequence shown here is derived from an EMBL/GenBank/DDBJ whole genome shotgun (WGS) entry which is preliminary data.</text>
</comment>
<sequence>MVSNPPIGNTITFLFSYSLLGIGSGKRVPHLRRLKDSEEVTFIHSLSSLKPEMFVEKENKKEKTGSFLRIFRF</sequence>
<proteinExistence type="predicted"/>
<evidence type="ECO:0000313" key="1">
    <source>
        <dbReference type="EMBL" id="KXA98874.1"/>
    </source>
</evidence>
<keyword evidence="2" id="KW-1185">Reference proteome</keyword>
<name>A0A656YXL9_9EURY</name>
<reference evidence="1 2" key="1">
    <citation type="journal article" date="2016" name="Sci. Rep.">
        <title>Metabolic traits of an uncultured archaeal lineage -MSBL1- from brine pools of the Red Sea.</title>
        <authorList>
            <person name="Mwirichia R."/>
            <person name="Alam I."/>
            <person name="Rashid M."/>
            <person name="Vinu M."/>
            <person name="Ba-Alawi W."/>
            <person name="Anthony Kamau A."/>
            <person name="Kamanda Ngugi D."/>
            <person name="Goker M."/>
            <person name="Klenk H.P."/>
            <person name="Bajic V."/>
            <person name="Stingl U."/>
        </authorList>
    </citation>
    <scope>NUCLEOTIDE SEQUENCE [LARGE SCALE GENOMIC DNA]</scope>
    <source>
        <strain evidence="1">SCGC-AAA259J03</strain>
    </source>
</reference>
<evidence type="ECO:0000313" key="2">
    <source>
        <dbReference type="Proteomes" id="UP000070257"/>
    </source>
</evidence>
<dbReference type="AlphaFoldDB" id="A0A656YXL9"/>
<dbReference type="Proteomes" id="UP000070257">
    <property type="component" value="Unassembled WGS sequence"/>
</dbReference>